<dbReference type="EMBL" id="VLKU01000009">
    <property type="protein sequence ID" value="TWI31505.1"/>
    <property type="molecule type" value="Genomic_DNA"/>
</dbReference>
<dbReference type="InterPro" id="IPR011990">
    <property type="entry name" value="TPR-like_helical_dom_sf"/>
</dbReference>
<feature type="chain" id="PRO_5021729447" description="Sel1 repeat-containing protein" evidence="1">
    <location>
        <begin position="20"/>
        <end position="180"/>
    </location>
</feature>
<organism evidence="2 3">
    <name type="scientific">Paracoccus sulfuroxidans</name>
    <dbReference type="NCBI Taxonomy" id="384678"/>
    <lineage>
        <taxon>Bacteria</taxon>
        <taxon>Pseudomonadati</taxon>
        <taxon>Pseudomonadota</taxon>
        <taxon>Alphaproteobacteria</taxon>
        <taxon>Rhodobacterales</taxon>
        <taxon>Paracoccaceae</taxon>
        <taxon>Paracoccus</taxon>
    </lineage>
</organism>
<evidence type="ECO:0000313" key="2">
    <source>
        <dbReference type="EMBL" id="TWI31505.1"/>
    </source>
</evidence>
<feature type="signal peptide" evidence="1">
    <location>
        <begin position="1"/>
        <end position="19"/>
    </location>
</feature>
<gene>
    <name evidence="2" type="ORF">IQ24_02957</name>
</gene>
<accession>A0A562NH49</accession>
<reference evidence="2 3" key="1">
    <citation type="journal article" date="2015" name="Stand. Genomic Sci.">
        <title>Genomic Encyclopedia of Bacterial and Archaeal Type Strains, Phase III: the genomes of soil and plant-associated and newly described type strains.</title>
        <authorList>
            <person name="Whitman W.B."/>
            <person name="Woyke T."/>
            <person name="Klenk H.P."/>
            <person name="Zhou Y."/>
            <person name="Lilburn T.G."/>
            <person name="Beck B.J."/>
            <person name="De Vos P."/>
            <person name="Vandamme P."/>
            <person name="Eisen J.A."/>
            <person name="Garrity G."/>
            <person name="Hugenholtz P."/>
            <person name="Kyrpides N.C."/>
        </authorList>
    </citation>
    <scope>NUCLEOTIDE SEQUENCE [LARGE SCALE GENOMIC DNA]</scope>
    <source>
        <strain evidence="2 3">CGMCC 1.5364</strain>
    </source>
</reference>
<evidence type="ECO:0000313" key="3">
    <source>
        <dbReference type="Proteomes" id="UP000316225"/>
    </source>
</evidence>
<keyword evidence="3" id="KW-1185">Reference proteome</keyword>
<dbReference type="Proteomes" id="UP000316225">
    <property type="component" value="Unassembled WGS sequence"/>
</dbReference>
<proteinExistence type="predicted"/>
<dbReference type="SUPFAM" id="SSF81901">
    <property type="entry name" value="HCP-like"/>
    <property type="match status" value="1"/>
</dbReference>
<evidence type="ECO:0008006" key="4">
    <source>
        <dbReference type="Google" id="ProtNLM"/>
    </source>
</evidence>
<protein>
    <recommendedName>
        <fullName evidence="4">Sel1 repeat-containing protein</fullName>
    </recommendedName>
</protein>
<dbReference type="AlphaFoldDB" id="A0A562NH49"/>
<dbReference type="Gene3D" id="1.25.40.10">
    <property type="entry name" value="Tetratricopeptide repeat domain"/>
    <property type="match status" value="1"/>
</dbReference>
<evidence type="ECO:0000256" key="1">
    <source>
        <dbReference type="SAM" id="SignalP"/>
    </source>
</evidence>
<dbReference type="OrthoDB" id="7848989at2"/>
<dbReference type="RefSeq" id="WP_145399047.1">
    <property type="nucleotide sequence ID" value="NZ_VLKU01000009.1"/>
</dbReference>
<dbReference type="InterPro" id="IPR006597">
    <property type="entry name" value="Sel1-like"/>
</dbReference>
<comment type="caution">
    <text evidence="2">The sequence shown here is derived from an EMBL/GenBank/DDBJ whole genome shotgun (WGS) entry which is preliminary data.</text>
</comment>
<dbReference type="SMART" id="SM00671">
    <property type="entry name" value="SEL1"/>
    <property type="match status" value="2"/>
</dbReference>
<name>A0A562NH49_9RHOB</name>
<keyword evidence="1" id="KW-0732">Signal</keyword>
<sequence length="180" mass="19525">MRLTLLIALVAATAAPAMAEDLDELGQTNPEELSINRVLDDIARGETSMTNCATGYLVTKSGRHAEARDIFTQCADDGWTHAMTWMSQLDENGLGAEQNSEAAAEWDRRAAEAGDPVGKLNYGLDLLRGRGVAPDPDAGRRYVDEAARDGLAPAKVLQDAGYDPRAITPDADEWRYQSLF</sequence>